<feature type="transmembrane region" description="Helical" evidence="8">
    <location>
        <begin position="230"/>
        <end position="247"/>
    </location>
</feature>
<dbReference type="PROSITE" id="PS01219">
    <property type="entry name" value="AMMONIUM_TRANSP"/>
    <property type="match status" value="1"/>
</dbReference>
<feature type="transmembrane region" description="Helical" evidence="8">
    <location>
        <begin position="314"/>
        <end position="332"/>
    </location>
</feature>
<reference evidence="11 12" key="1">
    <citation type="submission" date="2021-04" db="EMBL/GenBank/DDBJ databases">
        <title>Draft genome sequence of Paenibacillus cisolokensis, LC2-13A.</title>
        <authorList>
            <person name="Uke A."/>
            <person name="Chhe C."/>
            <person name="Baramee S."/>
            <person name="Kosugi A."/>
        </authorList>
    </citation>
    <scope>NUCLEOTIDE SEQUENCE [LARGE SCALE GENOMIC DNA]</scope>
    <source>
        <strain evidence="11 12">LC2-13A</strain>
    </source>
</reference>
<dbReference type="SUPFAM" id="SSF111352">
    <property type="entry name" value="Ammonium transporter"/>
    <property type="match status" value="1"/>
</dbReference>
<keyword evidence="9" id="KW-0732">Signal</keyword>
<evidence type="ECO:0000313" key="11">
    <source>
        <dbReference type="EMBL" id="GIQ63076.1"/>
    </source>
</evidence>
<evidence type="ECO:0000256" key="3">
    <source>
        <dbReference type="ARBA" id="ARBA00022448"/>
    </source>
</evidence>
<dbReference type="InterPro" id="IPR029020">
    <property type="entry name" value="Ammonium/urea_transptr"/>
</dbReference>
<evidence type="ECO:0000256" key="6">
    <source>
        <dbReference type="ARBA" id="ARBA00023136"/>
    </source>
</evidence>
<dbReference type="InterPro" id="IPR024041">
    <property type="entry name" value="NH4_transpt_AmtB-like_dom"/>
</dbReference>
<dbReference type="Proteomes" id="UP000680304">
    <property type="component" value="Unassembled WGS sequence"/>
</dbReference>
<keyword evidence="12" id="KW-1185">Reference proteome</keyword>
<gene>
    <name evidence="11" type="ORF">PACILC2_16440</name>
</gene>
<evidence type="ECO:0000256" key="1">
    <source>
        <dbReference type="ARBA" id="ARBA00004141"/>
    </source>
</evidence>
<dbReference type="InterPro" id="IPR018047">
    <property type="entry name" value="Ammonium_transpt_CS"/>
</dbReference>
<dbReference type="RefSeq" id="WP_244863330.1">
    <property type="nucleotide sequence ID" value="NZ_BOVJ01000052.1"/>
</dbReference>
<keyword evidence="5 8" id="KW-1133">Transmembrane helix</keyword>
<feature type="transmembrane region" description="Helical" evidence="8">
    <location>
        <begin position="69"/>
        <end position="92"/>
    </location>
</feature>
<evidence type="ECO:0000256" key="7">
    <source>
        <dbReference type="ARBA" id="ARBA00023177"/>
    </source>
</evidence>
<dbReference type="Gene3D" id="1.10.3430.10">
    <property type="entry name" value="Ammonium transporter AmtB like domains"/>
    <property type="match status" value="1"/>
</dbReference>
<feature type="transmembrane region" description="Helical" evidence="8">
    <location>
        <begin position="396"/>
        <end position="414"/>
    </location>
</feature>
<feature type="transmembrane region" description="Helical" evidence="8">
    <location>
        <begin position="259"/>
        <end position="284"/>
    </location>
</feature>
<comment type="caution">
    <text evidence="11">The sequence shown here is derived from an EMBL/GenBank/DDBJ whole genome shotgun (WGS) entry which is preliminary data.</text>
</comment>
<proteinExistence type="inferred from homology"/>
<evidence type="ECO:0000256" key="8">
    <source>
        <dbReference type="RuleBase" id="RU362002"/>
    </source>
</evidence>
<feature type="chain" id="PRO_5046730170" description="Ammonium transporter" evidence="9">
    <location>
        <begin position="21"/>
        <end position="459"/>
    </location>
</feature>
<feature type="transmembrane region" description="Helical" evidence="8">
    <location>
        <begin position="125"/>
        <end position="143"/>
    </location>
</feature>
<protein>
    <recommendedName>
        <fullName evidence="8">Ammonium transporter</fullName>
    </recommendedName>
</protein>
<feature type="transmembrane region" description="Helical" evidence="8">
    <location>
        <begin position="155"/>
        <end position="176"/>
    </location>
</feature>
<accession>A0ABQ4N561</accession>
<dbReference type="PANTHER" id="PTHR11730:SF6">
    <property type="entry name" value="AMMONIUM TRANSPORTER"/>
    <property type="match status" value="1"/>
</dbReference>
<keyword evidence="4 8" id="KW-0812">Transmembrane</keyword>
<evidence type="ECO:0000259" key="10">
    <source>
        <dbReference type="Pfam" id="PF00909"/>
    </source>
</evidence>
<feature type="signal peptide" evidence="9">
    <location>
        <begin position="1"/>
        <end position="20"/>
    </location>
</feature>
<keyword evidence="7 8" id="KW-0924">Ammonia transport</keyword>
<evidence type="ECO:0000256" key="4">
    <source>
        <dbReference type="ARBA" id="ARBA00022692"/>
    </source>
</evidence>
<dbReference type="PANTHER" id="PTHR11730">
    <property type="entry name" value="AMMONIUM TRANSPORTER"/>
    <property type="match status" value="1"/>
</dbReference>
<evidence type="ECO:0000256" key="2">
    <source>
        <dbReference type="ARBA" id="ARBA00005887"/>
    </source>
</evidence>
<dbReference type="Pfam" id="PF00909">
    <property type="entry name" value="Ammonium_transp"/>
    <property type="match status" value="1"/>
</dbReference>
<keyword evidence="3 8" id="KW-0813">Transport</keyword>
<sequence>MLKRLLLTSSLLLLAFPAMAFAEEPAAATLDMGLNTIWIMLSFILVLLMQGGFILLESGSTRMKNAGHVAGKTIFTLGLGTLVYWAFGYGIAYGGDSPLSSLFGWGDFFYNPAIAAGEGDAFPPAVYFLFQLAFVLISLSIAWGGFAERAKLSSYLIFTLFFAVIIYPVIAHWIWGGGWLAEDGAQDYAGSTVVHLTGAIAAFAATVLLKPRIGKFNKDGSANEIPGHNQVYSALSVLLLWVGWFGFNAGSALTIGDGFLGYVAFTTMLGAGAGAVSALLISWAVQGKADITTMLNGTLAGLVAITASCAFVEPWAAVVIGLAAGVLVFYSVKFFEKLKVDDPIYALSVHGMAGIWGTLANGIFATQELAEKVGVGQGGLIDTGSWRQLWVQFESVVVSGAYALVLSFAILYVIKKTVGFRVTEEQEIIGLDMSEHGSYGYPEQMKKSRVFKAGNGIIP</sequence>
<feature type="domain" description="Ammonium transporter AmtB-like" evidence="10">
    <location>
        <begin position="37"/>
        <end position="441"/>
    </location>
</feature>
<comment type="similarity">
    <text evidence="2 8">Belongs to the ammonia transporter channel (TC 1.A.11.2) family.</text>
</comment>
<dbReference type="NCBIfam" id="TIGR00836">
    <property type="entry name" value="amt"/>
    <property type="match status" value="1"/>
</dbReference>
<feature type="transmembrane region" description="Helical" evidence="8">
    <location>
        <begin position="291"/>
        <end position="308"/>
    </location>
</feature>
<keyword evidence="6 8" id="KW-0472">Membrane</keyword>
<comment type="subcellular location">
    <subcellularLocation>
        <location evidence="8">Cell membrane</location>
        <topology evidence="8">Multi-pass membrane protein</topology>
    </subcellularLocation>
    <subcellularLocation>
        <location evidence="1">Membrane</location>
        <topology evidence="1">Multi-pass membrane protein</topology>
    </subcellularLocation>
</comment>
<feature type="transmembrane region" description="Helical" evidence="8">
    <location>
        <begin position="344"/>
        <end position="364"/>
    </location>
</feature>
<feature type="transmembrane region" description="Helical" evidence="8">
    <location>
        <begin position="38"/>
        <end position="57"/>
    </location>
</feature>
<dbReference type="InterPro" id="IPR001905">
    <property type="entry name" value="Ammonium_transpt"/>
</dbReference>
<feature type="transmembrane region" description="Helical" evidence="8">
    <location>
        <begin position="188"/>
        <end position="209"/>
    </location>
</feature>
<dbReference type="EMBL" id="BOVJ01000052">
    <property type="protein sequence ID" value="GIQ63076.1"/>
    <property type="molecule type" value="Genomic_DNA"/>
</dbReference>
<evidence type="ECO:0000256" key="5">
    <source>
        <dbReference type="ARBA" id="ARBA00022989"/>
    </source>
</evidence>
<evidence type="ECO:0000313" key="12">
    <source>
        <dbReference type="Proteomes" id="UP000680304"/>
    </source>
</evidence>
<organism evidence="11 12">
    <name type="scientific">Paenibacillus cisolokensis</name>
    <dbReference type="NCBI Taxonomy" id="1658519"/>
    <lineage>
        <taxon>Bacteria</taxon>
        <taxon>Bacillati</taxon>
        <taxon>Bacillota</taxon>
        <taxon>Bacilli</taxon>
        <taxon>Bacillales</taxon>
        <taxon>Paenibacillaceae</taxon>
        <taxon>Paenibacillus</taxon>
    </lineage>
</organism>
<name>A0ABQ4N561_9BACL</name>
<evidence type="ECO:0000256" key="9">
    <source>
        <dbReference type="SAM" id="SignalP"/>
    </source>
</evidence>